<dbReference type="AlphaFoldDB" id="A0A8W8M2N6"/>
<dbReference type="PANTHER" id="PTHR44981">
    <property type="entry name" value="PERICENTRIN-LIKE PROTEIN, ISOFORM F"/>
    <property type="match status" value="1"/>
</dbReference>
<evidence type="ECO:0000256" key="3">
    <source>
        <dbReference type="ARBA" id="ARBA00023054"/>
    </source>
</evidence>
<name>A0A8W8M2N6_MAGGI</name>
<keyword evidence="8" id="KW-1185">Reference proteome</keyword>
<feature type="coiled-coil region" evidence="5">
    <location>
        <begin position="68"/>
        <end position="95"/>
    </location>
</feature>
<accession>A0A8W8M2N6</accession>
<protein>
    <submittedName>
        <fullName evidence="7">Uncharacterized protein</fullName>
    </submittedName>
</protein>
<organism evidence="7 8">
    <name type="scientific">Magallana gigas</name>
    <name type="common">Pacific oyster</name>
    <name type="synonym">Crassostrea gigas</name>
    <dbReference type="NCBI Taxonomy" id="29159"/>
    <lineage>
        <taxon>Eukaryota</taxon>
        <taxon>Metazoa</taxon>
        <taxon>Spiralia</taxon>
        <taxon>Lophotrochozoa</taxon>
        <taxon>Mollusca</taxon>
        <taxon>Bivalvia</taxon>
        <taxon>Autobranchia</taxon>
        <taxon>Pteriomorphia</taxon>
        <taxon>Ostreida</taxon>
        <taxon>Ostreoidea</taxon>
        <taxon>Ostreidae</taxon>
        <taxon>Magallana</taxon>
    </lineage>
</organism>
<sequence>MGNLIEGEGSVNVQSLEKSLKDLLSELKQTQTPLALESDTMDSLTSRPSAQAVNQRVLHHNSELTNFVSRLTEEKMELRNTLGRLEEEIWRYRQRGAEQQNGHDMSENHADQENRHLEARASWAKERLSLQLALNQMEQELEQYQADLRGERYRRSGIAGVGTEEDRDRVTHPALTVSHHSASTPSHARTVLDPSTVTLHRPSIQVFISLHTVRPICLPALLRDLHNGASPYYSLGGASSGYHVNSNGVTNENSPYQSVGGISDSYHVNNNFSVHTTPPTWDYSSKPHPLLKTQVLEGEIYKPEKKILSSSSPTPTKVGHSSPARRVRISEPSPHDDYISRLENLQQRLSGMDSGEYSKVKVISTEIGVRSRDIVKTLLSL</sequence>
<evidence type="ECO:0000256" key="1">
    <source>
        <dbReference type="ARBA" id="ARBA00004300"/>
    </source>
</evidence>
<evidence type="ECO:0000256" key="4">
    <source>
        <dbReference type="ARBA" id="ARBA00023212"/>
    </source>
</evidence>
<dbReference type="InterPro" id="IPR028745">
    <property type="entry name" value="AKAP9/Pericentrin"/>
</dbReference>
<proteinExistence type="predicted"/>
<dbReference type="GO" id="GO:0007165">
    <property type="term" value="P:signal transduction"/>
    <property type="evidence" value="ECO:0007669"/>
    <property type="project" value="InterPro"/>
</dbReference>
<dbReference type="GO" id="GO:0005813">
    <property type="term" value="C:centrosome"/>
    <property type="evidence" value="ECO:0007669"/>
    <property type="project" value="UniProtKB-SubCell"/>
</dbReference>
<feature type="region of interest" description="Disordered" evidence="6">
    <location>
        <begin position="305"/>
        <end position="335"/>
    </location>
</feature>
<keyword evidence="2" id="KW-0963">Cytoplasm</keyword>
<evidence type="ECO:0000256" key="2">
    <source>
        <dbReference type="ARBA" id="ARBA00022490"/>
    </source>
</evidence>
<dbReference type="EnsemblMetazoa" id="G31301.1">
    <property type="protein sequence ID" value="G31301.1:cds"/>
    <property type="gene ID" value="G31301"/>
</dbReference>
<dbReference type="GO" id="GO:0060090">
    <property type="term" value="F:molecular adaptor activity"/>
    <property type="evidence" value="ECO:0007669"/>
    <property type="project" value="InterPro"/>
</dbReference>
<keyword evidence="4" id="KW-0206">Cytoskeleton</keyword>
<evidence type="ECO:0000256" key="6">
    <source>
        <dbReference type="SAM" id="MobiDB-lite"/>
    </source>
</evidence>
<keyword evidence="3 5" id="KW-0175">Coiled coil</keyword>
<evidence type="ECO:0000256" key="5">
    <source>
        <dbReference type="SAM" id="Coils"/>
    </source>
</evidence>
<reference evidence="7" key="1">
    <citation type="submission" date="2022-08" db="UniProtKB">
        <authorList>
            <consortium name="EnsemblMetazoa"/>
        </authorList>
    </citation>
    <scope>IDENTIFICATION</scope>
    <source>
        <strain evidence="7">05x7-T-G4-1.051#20</strain>
    </source>
</reference>
<feature type="coiled-coil region" evidence="5">
    <location>
        <begin position="127"/>
        <end position="154"/>
    </location>
</feature>
<evidence type="ECO:0000313" key="8">
    <source>
        <dbReference type="Proteomes" id="UP000005408"/>
    </source>
</evidence>
<dbReference type="Proteomes" id="UP000005408">
    <property type="component" value="Unassembled WGS sequence"/>
</dbReference>
<dbReference type="PANTHER" id="PTHR44981:SF2">
    <property type="entry name" value="PERICENTRIN-LIKE PROTEIN, ISOFORM F"/>
    <property type="match status" value="1"/>
</dbReference>
<comment type="subcellular location">
    <subcellularLocation>
        <location evidence="1">Cytoplasm</location>
        <location evidence="1">Cytoskeleton</location>
        <location evidence="1">Microtubule organizing center</location>
        <location evidence="1">Centrosome</location>
    </subcellularLocation>
</comment>
<evidence type="ECO:0000313" key="7">
    <source>
        <dbReference type="EnsemblMetazoa" id="G31301.1:cds"/>
    </source>
</evidence>